<proteinExistence type="predicted"/>
<dbReference type="Proteomes" id="UP000287687">
    <property type="component" value="Unassembled WGS sequence"/>
</dbReference>
<reference evidence="1 2" key="1">
    <citation type="submission" date="2019-01" db="EMBL/GenBank/DDBJ databases">
        <title>The draft genome of Rhizobium sp. 24NR.</title>
        <authorList>
            <person name="Liu L."/>
            <person name="Liang L."/>
            <person name="Shi S."/>
            <person name="Xu L."/>
            <person name="Wang X."/>
            <person name="Li L."/>
            <person name="Zhang X."/>
        </authorList>
    </citation>
    <scope>NUCLEOTIDE SEQUENCE [LARGE SCALE GENOMIC DNA]</scope>
    <source>
        <strain evidence="1 2">24NR</strain>
    </source>
</reference>
<dbReference type="AlphaFoldDB" id="A0A444LA54"/>
<gene>
    <name evidence="1" type="ORF">EPK99_25060</name>
</gene>
<sequence length="105" mass="11768">MEKTQIDDINEQILKLRTALPIWGVEANDLVELARNAERAAVPVDERTMQRVRGLIETTTGWHNTLLYWEEQDAAPALSADIRVLRGSLDAMRTEVATATAMFSS</sequence>
<organism evidence="1 2">
    <name type="scientific">Neorhizobium lilium</name>
    <dbReference type="NCBI Taxonomy" id="2503024"/>
    <lineage>
        <taxon>Bacteria</taxon>
        <taxon>Pseudomonadati</taxon>
        <taxon>Pseudomonadota</taxon>
        <taxon>Alphaproteobacteria</taxon>
        <taxon>Hyphomicrobiales</taxon>
        <taxon>Rhizobiaceae</taxon>
        <taxon>Rhizobium/Agrobacterium group</taxon>
        <taxon>Neorhizobium</taxon>
    </lineage>
</organism>
<dbReference type="RefSeq" id="WP_128445826.1">
    <property type="nucleotide sequence ID" value="NZ_SBIP01000008.1"/>
</dbReference>
<evidence type="ECO:0000313" key="2">
    <source>
        <dbReference type="Proteomes" id="UP000287687"/>
    </source>
</evidence>
<dbReference type="EMBL" id="SBIP01000008">
    <property type="protein sequence ID" value="RWX74457.1"/>
    <property type="molecule type" value="Genomic_DNA"/>
</dbReference>
<accession>A0A444LA54</accession>
<dbReference type="OrthoDB" id="8367527at2"/>
<keyword evidence="2" id="KW-1185">Reference proteome</keyword>
<evidence type="ECO:0000313" key="1">
    <source>
        <dbReference type="EMBL" id="RWX74457.1"/>
    </source>
</evidence>
<comment type="caution">
    <text evidence="1">The sequence shown here is derived from an EMBL/GenBank/DDBJ whole genome shotgun (WGS) entry which is preliminary data.</text>
</comment>
<name>A0A444LA54_9HYPH</name>
<protein>
    <submittedName>
        <fullName evidence="1">Uncharacterized protein</fullName>
    </submittedName>
</protein>